<dbReference type="EC" id="6.3.5.7" evidence="8"/>
<comment type="function">
    <text evidence="6 8">Allows the formation of correctly charged Gln-tRNA(Gln) through the transamidation of misacylated Glu-tRNA(Gln) in organisms which lack glutaminyl-tRNA synthetase. The reaction takes place in the presence of glutamine and ATP through an activated gamma-phospho-Glu-tRNA(Gln).</text>
</comment>
<evidence type="ECO:0000256" key="8">
    <source>
        <dbReference type="HAMAP-Rule" id="MF_00120"/>
    </source>
</evidence>
<feature type="active site" description="Charge relay system" evidence="8">
    <location>
        <position position="78"/>
    </location>
</feature>
<comment type="subunit">
    <text evidence="8">Heterotrimer of A, B and C subunits.</text>
</comment>
<protein>
    <recommendedName>
        <fullName evidence="8">Glutamyl-tRNA(Gln) amidotransferase subunit A</fullName>
        <shortName evidence="8">Glu-ADT subunit A</shortName>
        <ecNumber evidence="8">6.3.5.7</ecNumber>
    </recommendedName>
</protein>
<dbReference type="GO" id="GO:0030956">
    <property type="term" value="C:glutamyl-tRNA(Gln) amidotransferase complex"/>
    <property type="evidence" value="ECO:0007669"/>
    <property type="project" value="InterPro"/>
</dbReference>
<sequence>MEDYGKIKKLHDSLQKKEFSCEELTKTYIGAIEADNPALNAYVHTTPETALAAAREIDAKIARGETLDILEGIPMTLKDNISTTGIETTCGSKILEGYRPVFDATVWELLRRRGAVLLGKTNMDEFAMGSSNETSVYGGAWNPHSTAHVAGGSSGGVASAVAGNLAVYGLGSDTGGSIRQPASFCGIVGLKPTYGAVSRYGVVAYASSFDQVGPIATSVEDAALVYDALAKQDPRDSTSRGARELACGTLKKDIKGMRIGFARQYFDGVRDEVREAVERSMQVYCELGAELVEIDLPQLSYALPVYYILSCAEASSNLGRFDGIRYGYKAKNYGDVNEMIAKTRSEGFGKEVKRRILLGTYVLSAGYYDAYYKKAQSLRGMLVQAFQSAFERCDVIAAPTVPMTAFERGKAAQNAVETYLTDICTVPVNIAGIPALSLPCGFDQKGLPIGLQLIGNSFCEATLLNAAYQFEQATRETVFRAAKMGVR</sequence>
<evidence type="ECO:0000256" key="4">
    <source>
        <dbReference type="ARBA" id="ARBA00022840"/>
    </source>
</evidence>
<evidence type="ECO:0000256" key="1">
    <source>
        <dbReference type="ARBA" id="ARBA00008069"/>
    </source>
</evidence>
<dbReference type="EMBL" id="SVNY01000002">
    <property type="protein sequence ID" value="MBE6832801.1"/>
    <property type="molecule type" value="Genomic_DNA"/>
</dbReference>
<dbReference type="SUPFAM" id="SSF75304">
    <property type="entry name" value="Amidase signature (AS) enzymes"/>
    <property type="match status" value="1"/>
</dbReference>
<keyword evidence="5 8" id="KW-0648">Protein biosynthesis</keyword>
<dbReference type="RefSeq" id="WP_020071606.1">
    <property type="nucleotide sequence ID" value="NZ_SVNY01000002.1"/>
</dbReference>
<evidence type="ECO:0000256" key="5">
    <source>
        <dbReference type="ARBA" id="ARBA00022917"/>
    </source>
</evidence>
<comment type="caution">
    <text evidence="10">The sequence shown here is derived from an EMBL/GenBank/DDBJ whole genome shotgun (WGS) entry which is preliminary data.</text>
</comment>
<dbReference type="InterPro" id="IPR000120">
    <property type="entry name" value="Amidase"/>
</dbReference>
<keyword evidence="2 8" id="KW-0436">Ligase</keyword>
<organism evidence="10 11">
    <name type="scientific">Faecalispora sporosphaeroides</name>
    <dbReference type="NCBI Taxonomy" id="1549"/>
    <lineage>
        <taxon>Bacteria</taxon>
        <taxon>Bacillati</taxon>
        <taxon>Bacillota</taxon>
        <taxon>Clostridia</taxon>
        <taxon>Eubacteriales</taxon>
        <taxon>Oscillospiraceae</taxon>
        <taxon>Faecalispora</taxon>
    </lineage>
</organism>
<evidence type="ECO:0000313" key="10">
    <source>
        <dbReference type="EMBL" id="MBE6832801.1"/>
    </source>
</evidence>
<feature type="active site" description="Charge relay system" evidence="8">
    <location>
        <position position="153"/>
    </location>
</feature>
<accession>A0A928Q3D8</accession>
<dbReference type="Pfam" id="PF01425">
    <property type="entry name" value="Amidase"/>
    <property type="match status" value="1"/>
</dbReference>
<comment type="catalytic activity">
    <reaction evidence="7 8">
        <text>L-glutamyl-tRNA(Gln) + L-glutamine + ATP + H2O = L-glutaminyl-tRNA(Gln) + L-glutamate + ADP + phosphate + H(+)</text>
        <dbReference type="Rhea" id="RHEA:17521"/>
        <dbReference type="Rhea" id="RHEA-COMP:9681"/>
        <dbReference type="Rhea" id="RHEA-COMP:9684"/>
        <dbReference type="ChEBI" id="CHEBI:15377"/>
        <dbReference type="ChEBI" id="CHEBI:15378"/>
        <dbReference type="ChEBI" id="CHEBI:29985"/>
        <dbReference type="ChEBI" id="CHEBI:30616"/>
        <dbReference type="ChEBI" id="CHEBI:43474"/>
        <dbReference type="ChEBI" id="CHEBI:58359"/>
        <dbReference type="ChEBI" id="CHEBI:78520"/>
        <dbReference type="ChEBI" id="CHEBI:78521"/>
        <dbReference type="ChEBI" id="CHEBI:456216"/>
        <dbReference type="EC" id="6.3.5.7"/>
    </reaction>
</comment>
<dbReference type="GO" id="GO:0005524">
    <property type="term" value="F:ATP binding"/>
    <property type="evidence" value="ECO:0007669"/>
    <property type="project" value="UniProtKB-KW"/>
</dbReference>
<keyword evidence="4 8" id="KW-0067">ATP-binding</keyword>
<dbReference type="PANTHER" id="PTHR11895:SF151">
    <property type="entry name" value="GLUTAMYL-TRNA(GLN) AMIDOTRANSFERASE SUBUNIT A"/>
    <property type="match status" value="1"/>
</dbReference>
<dbReference type="NCBIfam" id="TIGR00132">
    <property type="entry name" value="gatA"/>
    <property type="match status" value="1"/>
</dbReference>
<proteinExistence type="inferred from homology"/>
<dbReference type="AlphaFoldDB" id="A0A928Q3D8"/>
<dbReference type="InterPro" id="IPR020556">
    <property type="entry name" value="Amidase_CS"/>
</dbReference>
<dbReference type="GO" id="GO:0006412">
    <property type="term" value="P:translation"/>
    <property type="evidence" value="ECO:0007669"/>
    <property type="project" value="UniProtKB-UniRule"/>
</dbReference>
<keyword evidence="3 8" id="KW-0547">Nucleotide-binding</keyword>
<dbReference type="InterPro" id="IPR036928">
    <property type="entry name" value="AS_sf"/>
</dbReference>
<feature type="domain" description="Amidase" evidence="9">
    <location>
        <begin position="23"/>
        <end position="464"/>
    </location>
</feature>
<feature type="active site" description="Acyl-ester intermediate" evidence="8">
    <location>
        <position position="177"/>
    </location>
</feature>
<dbReference type="Proteomes" id="UP000754750">
    <property type="component" value="Unassembled WGS sequence"/>
</dbReference>
<evidence type="ECO:0000256" key="2">
    <source>
        <dbReference type="ARBA" id="ARBA00022598"/>
    </source>
</evidence>
<comment type="similarity">
    <text evidence="1 8">Belongs to the amidase family. GatA subfamily.</text>
</comment>
<evidence type="ECO:0000256" key="6">
    <source>
        <dbReference type="ARBA" id="ARBA00025295"/>
    </source>
</evidence>
<dbReference type="InterPro" id="IPR004412">
    <property type="entry name" value="GatA"/>
</dbReference>
<dbReference type="PROSITE" id="PS00571">
    <property type="entry name" value="AMIDASES"/>
    <property type="match status" value="1"/>
</dbReference>
<evidence type="ECO:0000256" key="7">
    <source>
        <dbReference type="ARBA" id="ARBA00047407"/>
    </source>
</evidence>
<evidence type="ECO:0000256" key="3">
    <source>
        <dbReference type="ARBA" id="ARBA00022741"/>
    </source>
</evidence>
<dbReference type="Gene3D" id="3.90.1300.10">
    <property type="entry name" value="Amidase signature (AS) domain"/>
    <property type="match status" value="1"/>
</dbReference>
<dbReference type="HAMAP" id="MF_00120">
    <property type="entry name" value="GatA"/>
    <property type="match status" value="1"/>
</dbReference>
<evidence type="ECO:0000259" key="9">
    <source>
        <dbReference type="Pfam" id="PF01425"/>
    </source>
</evidence>
<gene>
    <name evidence="8 10" type="primary">gatA</name>
    <name evidence="10" type="ORF">E7512_04345</name>
</gene>
<dbReference type="GO" id="GO:0050567">
    <property type="term" value="F:glutaminyl-tRNA synthase (glutamine-hydrolyzing) activity"/>
    <property type="evidence" value="ECO:0007669"/>
    <property type="project" value="UniProtKB-UniRule"/>
</dbReference>
<reference evidence="10" key="1">
    <citation type="submission" date="2019-04" db="EMBL/GenBank/DDBJ databases">
        <title>Evolution of Biomass-Degrading Anaerobic Consortia Revealed by Metagenomics.</title>
        <authorList>
            <person name="Peng X."/>
        </authorList>
    </citation>
    <scope>NUCLEOTIDE SEQUENCE</scope>
    <source>
        <strain evidence="10">SIG551</strain>
    </source>
</reference>
<evidence type="ECO:0000313" key="11">
    <source>
        <dbReference type="Proteomes" id="UP000754750"/>
    </source>
</evidence>
<dbReference type="InterPro" id="IPR023631">
    <property type="entry name" value="Amidase_dom"/>
</dbReference>
<dbReference type="PANTHER" id="PTHR11895">
    <property type="entry name" value="TRANSAMIDASE"/>
    <property type="match status" value="1"/>
</dbReference>
<name>A0A928Q3D8_9FIRM</name>